<protein>
    <submittedName>
        <fullName evidence="1">Uncharacterized protein</fullName>
    </submittedName>
</protein>
<organism evidence="1">
    <name type="scientific">Pseudomonas aeruginosa</name>
    <dbReference type="NCBI Taxonomy" id="287"/>
    <lineage>
        <taxon>Bacteria</taxon>
        <taxon>Pseudomonadati</taxon>
        <taxon>Pseudomonadota</taxon>
        <taxon>Gammaproteobacteria</taxon>
        <taxon>Pseudomonadales</taxon>
        <taxon>Pseudomonadaceae</taxon>
        <taxon>Pseudomonas</taxon>
    </lineage>
</organism>
<accession>A0A7S6G573</accession>
<evidence type="ECO:0000313" key="1">
    <source>
        <dbReference type="EMBL" id="QNI17454.1"/>
    </source>
</evidence>
<name>A0A7S6G573_PSEAI</name>
<dbReference type="AlphaFoldDB" id="A0A7S6G573"/>
<geneLocation type="plasmid" evidence="1">
    <name>pSE5416-KPC</name>
</geneLocation>
<proteinExistence type="predicted"/>
<dbReference type="EMBL" id="MN894887">
    <property type="protein sequence ID" value="QNI17454.1"/>
    <property type="molecule type" value="Genomic_DNA"/>
</dbReference>
<reference evidence="1" key="1">
    <citation type="submission" date="2019-12" db="EMBL/GenBank/DDBJ databases">
        <title>Compelete sequence of pSE5416-KPC.</title>
        <authorList>
            <person name="Zhou D."/>
        </authorList>
    </citation>
    <scope>NUCLEOTIDE SEQUENCE</scope>
    <source>
        <strain evidence="1">SE5416</strain>
        <plasmid evidence="1">pSE5416-KPC</plasmid>
    </source>
</reference>
<sequence length="137" mass="15387">MAAQATSQAGTRDGWIDELARDRQQVVRGQQQRLAQLHHDELLLGRERRVHLVRRMRLVFRRLAVLPLSDGLAGDVVHPGQFGLRERRVPDFLTDQVGSTGLAVQCLGHRVASEESDWNSVRKTCLALKSGQLRMGT</sequence>
<keyword evidence="1" id="KW-0614">Plasmid</keyword>